<keyword evidence="8" id="KW-1185">Reference proteome</keyword>
<organism evidence="7 8">
    <name type="scientific">Sphagnum jensenii</name>
    <dbReference type="NCBI Taxonomy" id="128206"/>
    <lineage>
        <taxon>Eukaryota</taxon>
        <taxon>Viridiplantae</taxon>
        <taxon>Streptophyta</taxon>
        <taxon>Embryophyta</taxon>
        <taxon>Bryophyta</taxon>
        <taxon>Sphagnophytina</taxon>
        <taxon>Sphagnopsida</taxon>
        <taxon>Sphagnales</taxon>
        <taxon>Sphagnaceae</taxon>
        <taxon>Sphagnum</taxon>
    </lineage>
</organism>
<protein>
    <recommendedName>
        <fullName evidence="6">AP2/ERF domain-containing protein</fullName>
    </recommendedName>
</protein>
<keyword evidence="4" id="KW-0804">Transcription</keyword>
<dbReference type="SMART" id="SM00380">
    <property type="entry name" value="AP2"/>
    <property type="match status" value="1"/>
</dbReference>
<evidence type="ECO:0000313" key="8">
    <source>
        <dbReference type="Proteomes" id="UP001497444"/>
    </source>
</evidence>
<evidence type="ECO:0000256" key="4">
    <source>
        <dbReference type="ARBA" id="ARBA00023163"/>
    </source>
</evidence>
<dbReference type="PANTHER" id="PTHR32467:SF172">
    <property type="entry name" value="OS09G0423800 PROTEIN"/>
    <property type="match status" value="1"/>
</dbReference>
<evidence type="ECO:0000259" key="6">
    <source>
        <dbReference type="PROSITE" id="PS51032"/>
    </source>
</evidence>
<reference evidence="7 8" key="1">
    <citation type="submission" date="2024-02" db="EMBL/GenBank/DDBJ databases">
        <authorList>
            <consortium name="ELIXIR-Norway"/>
            <consortium name="Elixir Norway"/>
        </authorList>
    </citation>
    <scope>NUCLEOTIDE SEQUENCE [LARGE SCALE GENOMIC DNA]</scope>
</reference>
<evidence type="ECO:0000313" key="7">
    <source>
        <dbReference type="EMBL" id="CAK9269110.1"/>
    </source>
</evidence>
<feature type="domain" description="AP2/ERF" evidence="6">
    <location>
        <begin position="133"/>
        <end position="188"/>
    </location>
</feature>
<evidence type="ECO:0000256" key="3">
    <source>
        <dbReference type="ARBA" id="ARBA00023125"/>
    </source>
</evidence>
<keyword evidence="3" id="KW-0238">DNA-binding</keyword>
<dbReference type="SUPFAM" id="SSF54171">
    <property type="entry name" value="DNA-binding domain"/>
    <property type="match status" value="1"/>
</dbReference>
<dbReference type="PANTHER" id="PTHR32467">
    <property type="entry name" value="AP2-LIKE ETHYLENE-RESPONSIVE TRANSCRIPTION FACTOR"/>
    <property type="match status" value="1"/>
</dbReference>
<dbReference type="CDD" id="cd00018">
    <property type="entry name" value="AP2"/>
    <property type="match status" value="1"/>
</dbReference>
<dbReference type="InterPro" id="IPR001471">
    <property type="entry name" value="AP2/ERF_dom"/>
</dbReference>
<dbReference type="Proteomes" id="UP001497444">
    <property type="component" value="Chromosome 2"/>
</dbReference>
<evidence type="ECO:0000256" key="1">
    <source>
        <dbReference type="ARBA" id="ARBA00004123"/>
    </source>
</evidence>
<dbReference type="PROSITE" id="PS51032">
    <property type="entry name" value="AP2_ERF"/>
    <property type="match status" value="1"/>
</dbReference>
<evidence type="ECO:0000256" key="2">
    <source>
        <dbReference type="ARBA" id="ARBA00023015"/>
    </source>
</evidence>
<dbReference type="Gene3D" id="3.30.730.10">
    <property type="entry name" value="AP2/ERF domain"/>
    <property type="match status" value="2"/>
</dbReference>
<keyword evidence="5" id="KW-0539">Nucleus</keyword>
<proteinExistence type="predicted"/>
<comment type="subcellular location">
    <subcellularLocation>
        <location evidence="1">Nucleus</location>
    </subcellularLocation>
</comment>
<accession>A0ABP0WUI2</accession>
<dbReference type="InterPro" id="IPR036955">
    <property type="entry name" value="AP2/ERF_dom_sf"/>
</dbReference>
<gene>
    <name evidence="7" type="ORF">CSSPJE1EN1_LOCUS14588</name>
</gene>
<keyword evidence="2" id="KW-0805">Transcription regulation</keyword>
<dbReference type="InterPro" id="IPR016177">
    <property type="entry name" value="DNA-bd_dom_sf"/>
</dbReference>
<evidence type="ECO:0000256" key="5">
    <source>
        <dbReference type="ARBA" id="ARBA00023242"/>
    </source>
</evidence>
<sequence>MLPMNSAVSLEAAESNQVADAECEVDSHGCKLDDSLLGGESWRRLWDVDMNLKCGEQENIQDEEFSSNLRNSETHTVKKGPGDSYTLETPTNSKVMYIICSATEQRPYGEEKGGDRPLIVVKTSDSASKRSSQYRGVTRHRYTGRYEAHLWDNSKVKTGAYQNEEQAARAHDSAALKYWGPGAFINFPIDEYKDQLIAMENFTKEEYILLIRRRSPGFARGRSKYRGVTRHHQDGRWEARIGREPGAKYHYLGIFGASFYPDL</sequence>
<dbReference type="EMBL" id="OZ020097">
    <property type="protein sequence ID" value="CAK9269110.1"/>
    <property type="molecule type" value="Genomic_DNA"/>
</dbReference>
<name>A0ABP0WUI2_9BRYO</name>